<dbReference type="Proteomes" id="UP000030635">
    <property type="component" value="Plasmid pCBJ"/>
</dbReference>
<proteinExistence type="predicted"/>
<evidence type="ECO:0000259" key="1">
    <source>
        <dbReference type="PROSITE" id="PS50114"/>
    </source>
</evidence>
<dbReference type="HOGENOM" id="CLU_1458875_0_0_9"/>
<dbReference type="PROSITE" id="PS50114">
    <property type="entry name" value="GATA_ZN_FINGER_2"/>
    <property type="match status" value="1"/>
</dbReference>
<evidence type="ECO:0000313" key="3">
    <source>
        <dbReference type="Proteomes" id="UP000030635"/>
    </source>
</evidence>
<dbReference type="RefSeq" id="WP_040113749.1">
    <property type="nucleotide sequence ID" value="NZ_CP006906.1"/>
</dbReference>
<dbReference type="KEGG" id="cbv:U729_3212"/>
<keyword evidence="3" id="KW-1185">Reference proteome</keyword>
<dbReference type="GO" id="GO:0043565">
    <property type="term" value="F:sequence-specific DNA binding"/>
    <property type="evidence" value="ECO:0007669"/>
    <property type="project" value="InterPro"/>
</dbReference>
<dbReference type="EMBL" id="CP006906">
    <property type="protein sequence ID" value="AIY85323.1"/>
    <property type="molecule type" value="Genomic_DNA"/>
</dbReference>
<feature type="domain" description="GATA-type" evidence="1">
    <location>
        <begin position="1"/>
        <end position="29"/>
    </location>
</feature>
<protein>
    <submittedName>
        <fullName evidence="2">YgiT-type zinc finger domain protein</fullName>
    </submittedName>
</protein>
<dbReference type="GO" id="GO:0006355">
    <property type="term" value="P:regulation of DNA-templated transcription"/>
    <property type="evidence" value="ECO:0007669"/>
    <property type="project" value="InterPro"/>
</dbReference>
<reference evidence="2 3" key="1">
    <citation type="journal article" date="2015" name="Infect. Genet. Evol.">
        <title>Genomic sequences of six botulinum neurotoxin-producing strains representing three clostridial species illustrate the mobility and diversity of botulinum neurotoxin genes.</title>
        <authorList>
            <person name="Smith T.J."/>
            <person name="Hill K.K."/>
            <person name="Xie G."/>
            <person name="Foley B.T."/>
            <person name="Williamson C.H."/>
            <person name="Foster J.T."/>
            <person name="Johnson S.L."/>
            <person name="Chertkov O."/>
            <person name="Teshima H."/>
            <person name="Gibbons H.S."/>
            <person name="Johnsky L.A."/>
            <person name="Karavis M.A."/>
            <person name="Smith L.A."/>
        </authorList>
    </citation>
    <scope>NUCLEOTIDE SEQUENCE [LARGE SCALE GENOMIC DNA]</scope>
    <source>
        <strain evidence="2">Sullivan</strain>
        <plasmid evidence="3">Plasmid pCBJ</plasmid>
    </source>
</reference>
<sequence>MLVCENCNRIMNLVKRREDDSTYICNHCGTICTSPKLGKNDIAENNWFNKDGALLTKEEMHGTLCKHCGKIMISEEYFLHPVYCIDILYCKHCNVYVKKFMDDPYEDAQYTWIDEETRIKQLLSREESYTEKLNLLNSLVQSSQRFNEIIEKELKNLKDSVFKNFIKDKLSLDNDMLKILYDTEE</sequence>
<organism evidence="2 3">
    <name type="scientific">Clostridium baratii str. Sullivan</name>
    <dbReference type="NCBI Taxonomy" id="1415775"/>
    <lineage>
        <taxon>Bacteria</taxon>
        <taxon>Bacillati</taxon>
        <taxon>Bacillota</taxon>
        <taxon>Clostridia</taxon>
        <taxon>Eubacteriales</taxon>
        <taxon>Clostridiaceae</taxon>
        <taxon>Clostridium</taxon>
    </lineage>
</organism>
<evidence type="ECO:0000313" key="2">
    <source>
        <dbReference type="EMBL" id="AIY85323.1"/>
    </source>
</evidence>
<gene>
    <name evidence="2" type="ORF">U729_3212</name>
</gene>
<accession>A0A0A7G0F9</accession>
<dbReference type="AlphaFoldDB" id="A0A0A7G0F9"/>
<dbReference type="InterPro" id="IPR000679">
    <property type="entry name" value="Znf_GATA"/>
</dbReference>
<name>A0A0A7G0F9_9CLOT</name>
<geneLocation type="plasmid" evidence="2 3">
    <name>pCBJ</name>
</geneLocation>
<keyword evidence="2" id="KW-0614">Plasmid</keyword>